<evidence type="ECO:0000256" key="3">
    <source>
        <dbReference type="SAM" id="Coils"/>
    </source>
</evidence>
<sequence length="728" mass="80923">MAPKYTNKLANQRILILGATSGIGFAVAEAAFEHGANLVISSSNQSKLDKTVARLKEAYPAEFEKQTITTHVCDLSNATDLNDNLERLFEAATNSGTDKLNHVVSTAGDALNLPTLADLTPDAIYSGMTVRYVAPTMMAKFIPKYVVNSPSSSFTLTGGMRYKKPAPGWTLATAMCSGIDGLARGLALDLQPVRVNVVHPGAVNTELFGMFPKEQLEAMLKIFRDSSFTGTVGKPEDLAESYIYLMKDEFVTGSAIESSAICHRNSQRRKTWRRNQPGDIRKDDWLAGSSFHRALHTLPNGRNLFPSIQEKLGLEGRHFQRCKGSIWDGPSQHFLEFHCRISTDTISRYVPPDQEGVTSANKLAGKHPLGARARHLHTKGALIVRFEMPFAVWCTTCKPHETIIGQGVRFNAEKKKIGNYHSTPIYSFRMKHTACGGWIEIHTDPKNTAYVVVEGGRKRDTGEDKELQPGEILIRGHAQDPAEKDPFAKLEGKLEDKQRAQTESSRILELQERQSRDWEDPYEKSKRLRRTFRTERKGLEKLEANREALKEKMSLGIDLVDETEGDRLRAGMVDFGDGESSTGMEAARATRVRPMFETVDSKSSSRSVKREKDRKGIRKTRAADLVEQRKASLRNELKGNTRAVVDPFLKNMGDPQDIWKPGVKRKKPSSTTMIAGRSSENPMREEAKDSTDSNGSPMTPDDVFENTLQHSSAASTTSALVGYDSDTE</sequence>
<feature type="region of interest" description="Disordered" evidence="4">
    <location>
        <begin position="598"/>
        <end position="623"/>
    </location>
</feature>
<dbReference type="Pfam" id="PF04502">
    <property type="entry name" value="Saf4_Yju2"/>
    <property type="match status" value="1"/>
</dbReference>
<protein>
    <recommendedName>
        <fullName evidence="7">DUF455 domain protein</fullName>
    </recommendedName>
</protein>
<dbReference type="GO" id="GO:0071014">
    <property type="term" value="C:post-mRNA release spliceosomal complex"/>
    <property type="evidence" value="ECO:0007669"/>
    <property type="project" value="TreeGrafter"/>
</dbReference>
<dbReference type="Proteomes" id="UP000190744">
    <property type="component" value="Unassembled WGS sequence"/>
</dbReference>
<dbReference type="PANTHER" id="PTHR12111:SF2">
    <property type="entry name" value="SPLICING FACTOR YJU2B-RELATED"/>
    <property type="match status" value="1"/>
</dbReference>
<dbReference type="InterPro" id="IPR057571">
    <property type="entry name" value="SDR_PhqE-like"/>
</dbReference>
<organism evidence="5 6">
    <name type="scientific">Penicillium brasilianum</name>
    <dbReference type="NCBI Taxonomy" id="104259"/>
    <lineage>
        <taxon>Eukaryota</taxon>
        <taxon>Fungi</taxon>
        <taxon>Dikarya</taxon>
        <taxon>Ascomycota</taxon>
        <taxon>Pezizomycotina</taxon>
        <taxon>Eurotiomycetes</taxon>
        <taxon>Eurotiomycetidae</taxon>
        <taxon>Eurotiales</taxon>
        <taxon>Aspergillaceae</taxon>
        <taxon>Penicillium</taxon>
    </lineage>
</organism>
<name>A0A1S9RME3_PENBI</name>
<keyword evidence="2" id="KW-0521">NADP</keyword>
<feature type="region of interest" description="Disordered" evidence="4">
    <location>
        <begin position="494"/>
        <end position="522"/>
    </location>
</feature>
<dbReference type="PANTHER" id="PTHR12111">
    <property type="entry name" value="SPLICING FACTOR YJU2"/>
    <property type="match status" value="1"/>
</dbReference>
<keyword evidence="3" id="KW-0175">Coiled coil</keyword>
<evidence type="ECO:0008006" key="7">
    <source>
        <dbReference type="Google" id="ProtNLM"/>
    </source>
</evidence>
<dbReference type="Gene3D" id="3.40.50.720">
    <property type="entry name" value="NAD(P)-binding Rossmann-like Domain"/>
    <property type="match status" value="1"/>
</dbReference>
<comment type="caution">
    <text evidence="5">The sequence shown here is derived from an EMBL/GenBank/DDBJ whole genome shotgun (WGS) entry which is preliminary data.</text>
</comment>
<evidence type="ECO:0000256" key="4">
    <source>
        <dbReference type="SAM" id="MobiDB-lite"/>
    </source>
</evidence>
<dbReference type="AlphaFoldDB" id="A0A1S9RME3"/>
<evidence type="ECO:0000313" key="5">
    <source>
        <dbReference type="EMBL" id="OOQ86677.1"/>
    </source>
</evidence>
<dbReference type="InterPro" id="IPR002347">
    <property type="entry name" value="SDR_fam"/>
</dbReference>
<dbReference type="InterPro" id="IPR007590">
    <property type="entry name" value="Saf4/Yju2"/>
</dbReference>
<accession>A0A1S9RME3</accession>
<feature type="compositionally biased region" description="Polar residues" evidence="4">
    <location>
        <begin position="669"/>
        <end position="681"/>
    </location>
</feature>
<feature type="region of interest" description="Disordered" evidence="4">
    <location>
        <begin position="652"/>
        <end position="728"/>
    </location>
</feature>
<feature type="compositionally biased region" description="Basic and acidic residues" evidence="4">
    <location>
        <begin position="509"/>
        <end position="522"/>
    </location>
</feature>
<reference evidence="6" key="1">
    <citation type="submission" date="2015-09" db="EMBL/GenBank/DDBJ databases">
        <authorList>
            <person name="Fill T.P."/>
            <person name="Baretta J.F."/>
            <person name="de Almeida L.G."/>
            <person name="Rocha M."/>
            <person name="de Souza D.H."/>
            <person name="Malavazi I."/>
            <person name="Cerdeira L.T."/>
            <person name="Hong H."/>
            <person name="Samborskyy M."/>
            <person name="de Vasconcelos A.T."/>
            <person name="Leadlay P."/>
            <person name="Rodrigues-Filho E."/>
        </authorList>
    </citation>
    <scope>NUCLEOTIDE SEQUENCE [LARGE SCALE GENOMIC DNA]</scope>
    <source>
        <strain evidence="6">LaBioMMi 136</strain>
    </source>
</reference>
<dbReference type="GO" id="GO:0000398">
    <property type="term" value="P:mRNA splicing, via spliceosome"/>
    <property type="evidence" value="ECO:0007669"/>
    <property type="project" value="InterPro"/>
</dbReference>
<gene>
    <name evidence="5" type="ORF">PEBR_20751</name>
</gene>
<dbReference type="SUPFAM" id="SSF51735">
    <property type="entry name" value="NAD(P)-binding Rossmann-fold domains"/>
    <property type="match status" value="1"/>
</dbReference>
<dbReference type="InterPro" id="IPR036291">
    <property type="entry name" value="NAD(P)-bd_dom_sf"/>
</dbReference>
<dbReference type="PRINTS" id="PR00081">
    <property type="entry name" value="GDHRDH"/>
</dbReference>
<feature type="compositionally biased region" description="Polar residues" evidence="4">
    <location>
        <begin position="706"/>
        <end position="719"/>
    </location>
</feature>
<evidence type="ECO:0000256" key="1">
    <source>
        <dbReference type="ARBA" id="ARBA00005595"/>
    </source>
</evidence>
<dbReference type="GO" id="GO:0005684">
    <property type="term" value="C:U2-type spliceosomal complex"/>
    <property type="evidence" value="ECO:0007669"/>
    <property type="project" value="TreeGrafter"/>
</dbReference>
<comment type="similarity">
    <text evidence="1">Belongs to the CWC16 family.</text>
</comment>
<evidence type="ECO:0000313" key="6">
    <source>
        <dbReference type="Proteomes" id="UP000190744"/>
    </source>
</evidence>
<dbReference type="Pfam" id="PF23441">
    <property type="entry name" value="SDR"/>
    <property type="match status" value="1"/>
</dbReference>
<evidence type="ECO:0000256" key="2">
    <source>
        <dbReference type="ARBA" id="ARBA00022857"/>
    </source>
</evidence>
<dbReference type="CDD" id="cd05233">
    <property type="entry name" value="SDR_c"/>
    <property type="match status" value="1"/>
</dbReference>
<dbReference type="EMBL" id="LJBN01000136">
    <property type="protein sequence ID" value="OOQ86677.1"/>
    <property type="molecule type" value="Genomic_DNA"/>
</dbReference>
<feature type="compositionally biased region" description="Basic and acidic residues" evidence="4">
    <location>
        <begin position="682"/>
        <end position="691"/>
    </location>
</feature>
<proteinExistence type="inferred from homology"/>
<feature type="coiled-coil region" evidence="3">
    <location>
        <begin position="532"/>
        <end position="559"/>
    </location>
</feature>